<accession>A0ABX6C1F1</accession>
<evidence type="ECO:0000256" key="1">
    <source>
        <dbReference type="ARBA" id="ARBA00006484"/>
    </source>
</evidence>
<reference evidence="3 4" key="2">
    <citation type="submission" date="2019-10" db="EMBL/GenBank/DDBJ databases">
        <title>Thermopilla bonchosmolovskayae gen. nov., sp. nov., a moderately thermophilic Chloroflexi bacterium from a Chukotka hot spring (Arctic, Russia), representing a novel classis Thermopillaia, which include previously uncultivated lineage OLB14.</title>
        <authorList>
            <person name="Kochetkova T.V."/>
            <person name="Zayulina K.S."/>
            <person name="Zhigarkov V.S."/>
            <person name="Minaev N.V."/>
            <person name="Novikov A."/>
            <person name="Toshchakov S.V."/>
            <person name="Elcheninov A.G."/>
            <person name="Kublanov I.V."/>
        </authorList>
    </citation>
    <scope>NUCLEOTIDE SEQUENCE [LARGE SCALE GENOMIC DNA]</scope>
    <source>
        <strain evidence="3 4">3753O</strain>
    </source>
</reference>
<dbReference type="PANTHER" id="PTHR42879">
    <property type="entry name" value="3-OXOACYL-(ACYL-CARRIER-PROTEIN) REDUCTASE"/>
    <property type="match status" value="1"/>
</dbReference>
<proteinExistence type="inferred from homology"/>
<dbReference type="NCBIfam" id="NF005559">
    <property type="entry name" value="PRK07231.1"/>
    <property type="match status" value="1"/>
</dbReference>
<dbReference type="PANTHER" id="PTHR42879:SF2">
    <property type="entry name" value="3-OXOACYL-[ACYL-CARRIER-PROTEIN] REDUCTASE FABG"/>
    <property type="match status" value="1"/>
</dbReference>
<feature type="region of interest" description="Disordered" evidence="2">
    <location>
        <begin position="1"/>
        <end position="65"/>
    </location>
</feature>
<gene>
    <name evidence="3" type="ORF">Tbon_07290</name>
</gene>
<dbReference type="Pfam" id="PF13561">
    <property type="entry name" value="adh_short_C2"/>
    <property type="match status" value="1"/>
</dbReference>
<protein>
    <submittedName>
        <fullName evidence="3">3-oxoacyl-ACP reductase FabG</fullName>
    </submittedName>
</protein>
<keyword evidence="4" id="KW-1185">Reference proteome</keyword>
<dbReference type="Gene3D" id="3.40.50.720">
    <property type="entry name" value="NAD(P)-binding Rossmann-like Domain"/>
    <property type="match status" value="1"/>
</dbReference>
<dbReference type="InterPro" id="IPR020904">
    <property type="entry name" value="Sc_DH/Rdtase_CS"/>
</dbReference>
<evidence type="ECO:0000313" key="4">
    <source>
        <dbReference type="Proteomes" id="UP000326331"/>
    </source>
</evidence>
<dbReference type="InterPro" id="IPR002347">
    <property type="entry name" value="SDR_fam"/>
</dbReference>
<name>A0ABX6C1F1_9CHLR</name>
<organism evidence="3 4">
    <name type="scientific">Tepidiforma bonchosmolovskayae</name>
    <dbReference type="NCBI Taxonomy" id="2601677"/>
    <lineage>
        <taxon>Bacteria</taxon>
        <taxon>Bacillati</taxon>
        <taxon>Chloroflexota</taxon>
        <taxon>Tepidiformia</taxon>
        <taxon>Tepidiformales</taxon>
        <taxon>Tepidiformaceae</taxon>
        <taxon>Tepidiforma</taxon>
    </lineage>
</organism>
<dbReference type="PRINTS" id="PR00081">
    <property type="entry name" value="GDHRDH"/>
</dbReference>
<sequence length="503" mass="54731">MERTVAVAPRDARRRSLRPRRHRGPQDPFVRPVLERRRKTDQFKRKRRLHPPSPRPALGNPRRERRRDLRRHVEELLERLVEPVERIAPVVVLPPRELLRAPKVQRVQRVLVRRPPVLLNILDHRPPVLRRLHQHEVELLRPLRIDLLHVLHLERLEVDLEVPVAHLHAHLGIAGAQPLEAVRGVQQVGRGAEPFDRRKLRHRVTSRDGADGAASAVWAGVYPLGACLSGRRVGRAGILRPSAQKPGSPARRRCAVFELEGRLAVVTGAGSGIGRAIAETLAAQGARVAIADIDLEAARAAAAAIGTARAESFSVDVADQDSVEALRDAVLGRLGVPDILVNNAGWDRAQPFLQTDRPFWEKVVAINLLGPIAICRAFVPAMVERGAGGRVVNIASDAGRVGSTGETVYAGAKGGVIAFTKSLAREVARAGITVNCVCPGPTDTPLFRQQPERIQEALANAIPFKRIARPAEIAAAVAFFASPEAGYITGQVLSVSGGLTMAG</sequence>
<evidence type="ECO:0000256" key="2">
    <source>
        <dbReference type="SAM" id="MobiDB-lite"/>
    </source>
</evidence>
<feature type="compositionally biased region" description="Basic residues" evidence="2">
    <location>
        <begin position="12"/>
        <end position="23"/>
    </location>
</feature>
<dbReference type="PROSITE" id="PS00061">
    <property type="entry name" value="ADH_SHORT"/>
    <property type="match status" value="1"/>
</dbReference>
<comment type="similarity">
    <text evidence="1">Belongs to the short-chain dehydrogenases/reductases (SDR) family.</text>
</comment>
<dbReference type="EMBL" id="CP042829">
    <property type="protein sequence ID" value="QFG03106.1"/>
    <property type="molecule type" value="Genomic_DNA"/>
</dbReference>
<dbReference type="InterPro" id="IPR036291">
    <property type="entry name" value="NAD(P)-bd_dom_sf"/>
</dbReference>
<dbReference type="Proteomes" id="UP000326331">
    <property type="component" value="Chromosome"/>
</dbReference>
<reference evidence="3 4" key="1">
    <citation type="submission" date="2019-08" db="EMBL/GenBank/DDBJ databases">
        <authorList>
            <person name="Toschakov S.V."/>
        </authorList>
    </citation>
    <scope>NUCLEOTIDE SEQUENCE [LARGE SCALE GENOMIC DNA]</scope>
    <source>
        <strain evidence="3 4">3753O</strain>
    </source>
</reference>
<dbReference type="PRINTS" id="PR00080">
    <property type="entry name" value="SDRFAMILY"/>
</dbReference>
<feature type="compositionally biased region" description="Basic and acidic residues" evidence="2">
    <location>
        <begin position="33"/>
        <end position="43"/>
    </location>
</feature>
<dbReference type="SUPFAM" id="SSF51735">
    <property type="entry name" value="NAD(P)-binding Rossmann-fold domains"/>
    <property type="match status" value="1"/>
</dbReference>
<evidence type="ECO:0000313" key="3">
    <source>
        <dbReference type="EMBL" id="QFG03106.1"/>
    </source>
</evidence>
<dbReference type="InterPro" id="IPR050259">
    <property type="entry name" value="SDR"/>
</dbReference>